<evidence type="ECO:0000256" key="3">
    <source>
        <dbReference type="ARBA" id="ARBA00022729"/>
    </source>
</evidence>
<evidence type="ECO:0000256" key="1">
    <source>
        <dbReference type="ARBA" id="ARBA00004613"/>
    </source>
</evidence>
<feature type="region of interest" description="Disordered" evidence="5">
    <location>
        <begin position="148"/>
        <end position="193"/>
    </location>
</feature>
<dbReference type="EMBL" id="CAFZ01000049">
    <property type="protein sequence ID" value="CCA69188.1"/>
    <property type="molecule type" value="Genomic_DNA"/>
</dbReference>
<evidence type="ECO:0000256" key="5">
    <source>
        <dbReference type="SAM" id="MobiDB-lite"/>
    </source>
</evidence>
<dbReference type="Proteomes" id="UP000007148">
    <property type="component" value="Unassembled WGS sequence"/>
</dbReference>
<dbReference type="Pfam" id="PF05730">
    <property type="entry name" value="CFEM"/>
    <property type="match status" value="1"/>
</dbReference>
<dbReference type="HOGENOM" id="CLU_1210238_0_0_1"/>
<dbReference type="InParanoid" id="G4TCZ5"/>
<accession>G4TCZ5</accession>
<dbReference type="GO" id="GO:0005576">
    <property type="term" value="C:extracellular region"/>
    <property type="evidence" value="ECO:0007669"/>
    <property type="project" value="UniProtKB-SubCell"/>
</dbReference>
<keyword evidence="3" id="KW-0732">Signal</keyword>
<proteinExistence type="predicted"/>
<keyword evidence="8" id="KW-1185">Reference proteome</keyword>
<keyword evidence="4" id="KW-1015">Disulfide bond</keyword>
<evidence type="ECO:0000256" key="4">
    <source>
        <dbReference type="ARBA" id="ARBA00023157"/>
    </source>
</evidence>
<organism evidence="7 8">
    <name type="scientific">Serendipita indica (strain DSM 11827)</name>
    <name type="common">Root endophyte fungus</name>
    <name type="synonym">Piriformospora indica</name>
    <dbReference type="NCBI Taxonomy" id="1109443"/>
    <lineage>
        <taxon>Eukaryota</taxon>
        <taxon>Fungi</taxon>
        <taxon>Dikarya</taxon>
        <taxon>Basidiomycota</taxon>
        <taxon>Agaricomycotina</taxon>
        <taxon>Agaricomycetes</taxon>
        <taxon>Sebacinales</taxon>
        <taxon>Serendipitaceae</taxon>
        <taxon>Serendipita</taxon>
    </lineage>
</organism>
<gene>
    <name evidence="7" type="ORF">PIIN_03088</name>
</gene>
<name>G4TCZ5_SERID</name>
<comment type="subcellular location">
    <subcellularLocation>
        <location evidence="1">Secreted</location>
    </subcellularLocation>
</comment>
<evidence type="ECO:0000256" key="2">
    <source>
        <dbReference type="ARBA" id="ARBA00022525"/>
    </source>
</evidence>
<protein>
    <recommendedName>
        <fullName evidence="6">CFEM domain-containing protein</fullName>
    </recommendedName>
</protein>
<evidence type="ECO:0000259" key="6">
    <source>
        <dbReference type="Pfam" id="PF05730"/>
    </source>
</evidence>
<dbReference type="OrthoDB" id="3262318at2759"/>
<comment type="caution">
    <text evidence="7">The sequence shown here is derived from an EMBL/GenBank/DDBJ whole genome shotgun (WGS) entry which is preliminary data.</text>
</comment>
<dbReference type="InterPro" id="IPR008427">
    <property type="entry name" value="Extracellular_membr_CFEM_dom"/>
</dbReference>
<feature type="domain" description="CFEM" evidence="6">
    <location>
        <begin position="85"/>
        <end position="144"/>
    </location>
</feature>
<reference evidence="7 8" key="1">
    <citation type="journal article" date="2011" name="PLoS Pathog.">
        <title>Endophytic Life Strategies Decoded by Genome and Transcriptome Analyses of the Mutualistic Root Symbiont Piriformospora indica.</title>
        <authorList>
            <person name="Zuccaro A."/>
            <person name="Lahrmann U."/>
            <person name="Guldener U."/>
            <person name="Langen G."/>
            <person name="Pfiffi S."/>
            <person name="Biedenkopf D."/>
            <person name="Wong P."/>
            <person name="Samans B."/>
            <person name="Grimm C."/>
            <person name="Basiewicz M."/>
            <person name="Murat C."/>
            <person name="Martin F."/>
            <person name="Kogel K.H."/>
        </authorList>
    </citation>
    <scope>NUCLEOTIDE SEQUENCE [LARGE SCALE GENOMIC DNA]</scope>
    <source>
        <strain evidence="7 8">DSM 11827</strain>
    </source>
</reference>
<evidence type="ECO:0000313" key="8">
    <source>
        <dbReference type="Proteomes" id="UP000007148"/>
    </source>
</evidence>
<sequence length="229" mass="23312">MLALLLSATLALAQSIIPTCQKTCQDKSLTIAGCTAPTDACACNSPYESAMTNCLVQPTSEGGCTYDQILSWQTAYYTQCQVSAPLVPPCLTICDLQSIELANCSSESDTACICASTYTNAATSCISKGCPDRLDKWTQDHATLCGSSTGTSSGSTNTGSSTSSRSATATSVSSNGTQTGTGTASSVSSTGTGSTGAAASSPKFAIYDGQNVKWVIAGTWMLVLTAVGF</sequence>
<evidence type="ECO:0000313" key="7">
    <source>
        <dbReference type="EMBL" id="CCA69188.1"/>
    </source>
</evidence>
<dbReference type="AlphaFoldDB" id="G4TCZ5"/>
<keyword evidence="2" id="KW-0964">Secreted</keyword>